<accession>H8ZAT1</accession>
<reference evidence="3" key="1">
    <citation type="submission" date="2011-03" db="EMBL/GenBank/DDBJ databases">
        <title>The Genome Sequence of Nematocida sp1 strain ERTm2.</title>
        <authorList>
            <consortium name="The Broad Institute Genome Sequencing Platform"/>
            <consortium name="The Broad Institute Genome Sequencing Center for Infectious Disease"/>
            <person name="Cuomo C."/>
            <person name="Troemel E."/>
            <person name="Young S.K."/>
            <person name="Zeng Q."/>
            <person name="Gargeya S."/>
            <person name="Fitzgerald M."/>
            <person name="Haas B."/>
            <person name="Abouelleil A."/>
            <person name="Alvarado L."/>
            <person name="Arachchi H.M."/>
            <person name="Berlin A."/>
            <person name="Brown A."/>
            <person name="Chapman S.B."/>
            <person name="Chen Z."/>
            <person name="Dunbar C."/>
            <person name="Freedman E."/>
            <person name="Gearin G."/>
            <person name="Gellesch M."/>
            <person name="Goldberg J."/>
            <person name="Griggs A."/>
            <person name="Gujja S."/>
            <person name="Heilman E.R."/>
            <person name="Heiman D."/>
            <person name="Howarth C."/>
            <person name="Larson L."/>
            <person name="Lui A."/>
            <person name="MacDonald P.J.P."/>
            <person name="Mehta T."/>
            <person name="Montmayeur A."/>
            <person name="Murphy C."/>
            <person name="Neiman D."/>
            <person name="Pearson M."/>
            <person name="Priest M."/>
            <person name="Roberts A."/>
            <person name="Saif S."/>
            <person name="Shea T."/>
            <person name="Shenoy N."/>
            <person name="Sisk P."/>
            <person name="Stolte C."/>
            <person name="Sykes S."/>
            <person name="White J."/>
            <person name="Yandava C."/>
            <person name="Wortman J."/>
            <person name="Nusbaum C."/>
            <person name="Birren B."/>
        </authorList>
    </citation>
    <scope>NUCLEOTIDE SEQUENCE</scope>
    <source>
        <strain evidence="3">ERTm2</strain>
    </source>
</reference>
<feature type="coiled-coil region" evidence="1">
    <location>
        <begin position="23"/>
        <end position="50"/>
    </location>
</feature>
<dbReference type="AlphaFoldDB" id="H8ZAT1"/>
<keyword evidence="1" id="KW-0175">Coiled coil</keyword>
<feature type="transmembrane region" description="Helical" evidence="2">
    <location>
        <begin position="62"/>
        <end position="81"/>
    </location>
</feature>
<dbReference type="EMBL" id="JH604634">
    <property type="protein sequence ID" value="EHY65984.1"/>
    <property type="molecule type" value="Genomic_DNA"/>
</dbReference>
<proteinExistence type="predicted"/>
<dbReference type="Gene3D" id="1.20.5.110">
    <property type="match status" value="1"/>
</dbReference>
<evidence type="ECO:0000313" key="3">
    <source>
        <dbReference type="EMBL" id="EHY65984.1"/>
    </source>
</evidence>
<keyword evidence="2" id="KW-0472">Membrane</keyword>
<keyword evidence="2" id="KW-1133">Transmembrane helix</keyword>
<dbReference type="OrthoDB" id="2191703at2759"/>
<keyword evidence="2" id="KW-0812">Transmembrane</keyword>
<name>H8ZAT1_NEMA1</name>
<protein>
    <submittedName>
        <fullName evidence="3">Uncharacterized protein</fullName>
    </submittedName>
</protein>
<evidence type="ECO:0000256" key="2">
    <source>
        <dbReference type="SAM" id="Phobius"/>
    </source>
</evidence>
<evidence type="ECO:0000256" key="1">
    <source>
        <dbReference type="SAM" id="Coils"/>
    </source>
</evidence>
<dbReference type="HOGENOM" id="CLU_2558814_0_0_1"/>
<dbReference type="Proteomes" id="UP000005622">
    <property type="component" value="Unassembled WGS sequence"/>
</dbReference>
<sequence>MQEEIKKSTEMLSKEAHKVYHAIEQHNFHLDSLEQQTEKVENKSRALSNKLLKTMKEIRKDGRNTIIIALTITLIILIIYLL</sequence>
<organism evidence="3">
    <name type="scientific">Nematocida ausubeli (strain ATCC PRA-371 / ERTm2)</name>
    <name type="common">Nematode killer fungus</name>
    <dbReference type="NCBI Taxonomy" id="1913371"/>
    <lineage>
        <taxon>Eukaryota</taxon>
        <taxon>Fungi</taxon>
        <taxon>Fungi incertae sedis</taxon>
        <taxon>Microsporidia</taxon>
        <taxon>Nematocida</taxon>
    </lineage>
</organism>
<gene>
    <name evidence="3" type="ORF">NERG_00680</name>
</gene>